<feature type="chain" id="PRO_5038854325" evidence="1">
    <location>
        <begin position="30"/>
        <end position="391"/>
    </location>
</feature>
<protein>
    <submittedName>
        <fullName evidence="2">ScyD/ScyE family protein</fullName>
    </submittedName>
</protein>
<dbReference type="InterPro" id="IPR011042">
    <property type="entry name" value="6-blade_b-propeller_TolB-like"/>
</dbReference>
<evidence type="ECO:0000313" key="2">
    <source>
        <dbReference type="EMBL" id="QTE28927.1"/>
    </source>
</evidence>
<dbReference type="AlphaFoldDB" id="A0A8A4ZEK8"/>
<evidence type="ECO:0000256" key="1">
    <source>
        <dbReference type="SAM" id="SignalP"/>
    </source>
</evidence>
<dbReference type="SUPFAM" id="SSF63829">
    <property type="entry name" value="Calcium-dependent phosphotriesterase"/>
    <property type="match status" value="1"/>
</dbReference>
<dbReference type="Gene3D" id="2.120.10.30">
    <property type="entry name" value="TolB, C-terminal domain"/>
    <property type="match status" value="1"/>
</dbReference>
<dbReference type="NCBIfam" id="NF033206">
    <property type="entry name" value="ScyE_fam"/>
    <property type="match status" value="1"/>
</dbReference>
<dbReference type="PANTHER" id="PTHR40274:SF3">
    <property type="entry name" value="VIRGINIAMYCIN B LYASE"/>
    <property type="match status" value="1"/>
</dbReference>
<accession>A0A8A4ZEK8</accession>
<dbReference type="EMBL" id="CP071868">
    <property type="protein sequence ID" value="QTE28927.1"/>
    <property type="molecule type" value="Genomic_DNA"/>
</dbReference>
<feature type="signal peptide" evidence="1">
    <location>
        <begin position="1"/>
        <end position="29"/>
    </location>
</feature>
<name>A0A8A4ZEK8_9MICO</name>
<sequence length="391" mass="39311">MRRSTTTAAVASLATAGLLALGTIPAAAAAQPPDPLARHNVFRALGADDAAAAKRGGNHHSPAPGPKDPVTVAEGLAGPLSFAVGGRSTLYVGQAFSGALTVLAKGKDPIDLVSSPGTDIAAVAVDHGGLTWAESVFGEEGVLSAVVKHRTKRGVVSDRADLLAYELANNPDAGSTYGFQGLAPECAALVPPFLQSYTGLIDSHPYGAAIGRYGTYVADAGSNALLKIDYRGRVSTVAVLPGKTVQVTAEAAAALGIDACVVGADFILEPVPTDVEIGPDGKLYVTSLPGGPEDGSLGANGSLYRVNPQTGAVQLVATGFAGATGLAIAPNGTMYVAELFGGQVSAVSRYGTVTPFASLTEPAGLEWARGRLYVSTNVLTGPGSIVTLGGH</sequence>
<dbReference type="RefSeq" id="WP_227423179.1">
    <property type="nucleotide sequence ID" value="NZ_CP071868.1"/>
</dbReference>
<dbReference type="InterPro" id="IPR048031">
    <property type="entry name" value="ScyD/ScyE-like"/>
</dbReference>
<dbReference type="PANTHER" id="PTHR40274">
    <property type="entry name" value="VIRGINIAMYCIN B LYASE"/>
    <property type="match status" value="1"/>
</dbReference>
<keyword evidence="3" id="KW-1185">Reference proteome</keyword>
<keyword evidence="1" id="KW-0732">Signal</keyword>
<gene>
    <name evidence="2" type="ORF">J4E96_16630</name>
</gene>
<organism evidence="2 3">
    <name type="scientific">Pengzhenrongella sicca</name>
    <dbReference type="NCBI Taxonomy" id="2819238"/>
    <lineage>
        <taxon>Bacteria</taxon>
        <taxon>Bacillati</taxon>
        <taxon>Actinomycetota</taxon>
        <taxon>Actinomycetes</taxon>
        <taxon>Micrococcales</taxon>
        <taxon>Pengzhenrongella</taxon>
    </lineage>
</organism>
<reference evidence="2" key="1">
    <citation type="submission" date="2021-03" db="EMBL/GenBank/DDBJ databases">
        <title>Pengzhenrongella sicca gen. nov., sp. nov., a new member of suborder Micrococcineae isolated from High-Arctic tundra soil.</title>
        <authorList>
            <person name="Peng F."/>
        </authorList>
    </citation>
    <scope>NUCLEOTIDE SEQUENCE</scope>
    <source>
        <strain evidence="2">LRZ-2</strain>
    </source>
</reference>
<dbReference type="Proteomes" id="UP000663937">
    <property type="component" value="Chromosome"/>
</dbReference>
<evidence type="ECO:0000313" key="3">
    <source>
        <dbReference type="Proteomes" id="UP000663937"/>
    </source>
</evidence>
<proteinExistence type="predicted"/>
<dbReference type="KEGG" id="psic:J4E96_16630"/>
<dbReference type="InterPro" id="IPR051344">
    <property type="entry name" value="Vgb"/>
</dbReference>